<evidence type="ECO:0000313" key="3">
    <source>
        <dbReference type="Proteomes" id="UP000215914"/>
    </source>
</evidence>
<keyword evidence="3" id="KW-1185">Reference proteome</keyword>
<reference evidence="2" key="2">
    <citation type="submission" date="2020-06" db="EMBL/GenBank/DDBJ databases">
        <title>Helianthus annuus Genome sequencing and assembly Release 2.</title>
        <authorList>
            <person name="Gouzy J."/>
            <person name="Langlade N."/>
            <person name="Munos S."/>
        </authorList>
    </citation>
    <scope>NUCLEOTIDE SEQUENCE</scope>
    <source>
        <tissue evidence="2">Leaves</tissue>
    </source>
</reference>
<keyword evidence="1" id="KW-0472">Membrane</keyword>
<keyword evidence="1" id="KW-0812">Transmembrane</keyword>
<organism evidence="2 3">
    <name type="scientific">Helianthus annuus</name>
    <name type="common">Common sunflower</name>
    <dbReference type="NCBI Taxonomy" id="4232"/>
    <lineage>
        <taxon>Eukaryota</taxon>
        <taxon>Viridiplantae</taxon>
        <taxon>Streptophyta</taxon>
        <taxon>Embryophyta</taxon>
        <taxon>Tracheophyta</taxon>
        <taxon>Spermatophyta</taxon>
        <taxon>Magnoliopsida</taxon>
        <taxon>eudicotyledons</taxon>
        <taxon>Gunneridae</taxon>
        <taxon>Pentapetalae</taxon>
        <taxon>asterids</taxon>
        <taxon>campanulids</taxon>
        <taxon>Asterales</taxon>
        <taxon>Asteraceae</taxon>
        <taxon>Asteroideae</taxon>
        <taxon>Heliantheae alliance</taxon>
        <taxon>Heliantheae</taxon>
        <taxon>Helianthus</taxon>
    </lineage>
</organism>
<dbReference type="Proteomes" id="UP000215914">
    <property type="component" value="Unassembled WGS sequence"/>
</dbReference>
<dbReference type="Gramene" id="mRNA:HanXRQr2_Chr10g0450071">
    <property type="protein sequence ID" value="CDS:HanXRQr2_Chr10g0450071.1"/>
    <property type="gene ID" value="HanXRQr2_Chr10g0450071"/>
</dbReference>
<sequence length="113" mass="12813">MRLQGVDHAPVSARKMMSAGCAQSSVFFILLGKMMSGGRACHFYSFSCIYVRFSCLFASFVTLSSFNPENTKGRQKHTFSNISTKKGCYFKLIYATIDVIYMSHFVHIKYPHT</sequence>
<evidence type="ECO:0000256" key="1">
    <source>
        <dbReference type="SAM" id="Phobius"/>
    </source>
</evidence>
<feature type="transmembrane region" description="Helical" evidence="1">
    <location>
        <begin position="50"/>
        <end position="67"/>
    </location>
</feature>
<gene>
    <name evidence="2" type="ORF">HanXRQr2_Chr10g0450071</name>
</gene>
<comment type="caution">
    <text evidence="2">The sequence shown here is derived from an EMBL/GenBank/DDBJ whole genome shotgun (WGS) entry which is preliminary data.</text>
</comment>
<reference evidence="2" key="1">
    <citation type="journal article" date="2017" name="Nature">
        <title>The sunflower genome provides insights into oil metabolism, flowering and Asterid evolution.</title>
        <authorList>
            <person name="Badouin H."/>
            <person name="Gouzy J."/>
            <person name="Grassa C.J."/>
            <person name="Murat F."/>
            <person name="Staton S.E."/>
            <person name="Cottret L."/>
            <person name="Lelandais-Briere C."/>
            <person name="Owens G.L."/>
            <person name="Carrere S."/>
            <person name="Mayjonade B."/>
            <person name="Legrand L."/>
            <person name="Gill N."/>
            <person name="Kane N.C."/>
            <person name="Bowers J.E."/>
            <person name="Hubner S."/>
            <person name="Bellec A."/>
            <person name="Berard A."/>
            <person name="Berges H."/>
            <person name="Blanchet N."/>
            <person name="Boniface M.C."/>
            <person name="Brunel D."/>
            <person name="Catrice O."/>
            <person name="Chaidir N."/>
            <person name="Claudel C."/>
            <person name="Donnadieu C."/>
            <person name="Faraut T."/>
            <person name="Fievet G."/>
            <person name="Helmstetter N."/>
            <person name="King M."/>
            <person name="Knapp S.J."/>
            <person name="Lai Z."/>
            <person name="Le Paslier M.C."/>
            <person name="Lippi Y."/>
            <person name="Lorenzon L."/>
            <person name="Mandel J.R."/>
            <person name="Marage G."/>
            <person name="Marchand G."/>
            <person name="Marquand E."/>
            <person name="Bret-Mestries E."/>
            <person name="Morien E."/>
            <person name="Nambeesan S."/>
            <person name="Nguyen T."/>
            <person name="Pegot-Espagnet P."/>
            <person name="Pouilly N."/>
            <person name="Raftis F."/>
            <person name="Sallet E."/>
            <person name="Schiex T."/>
            <person name="Thomas J."/>
            <person name="Vandecasteele C."/>
            <person name="Vares D."/>
            <person name="Vear F."/>
            <person name="Vautrin S."/>
            <person name="Crespi M."/>
            <person name="Mangin B."/>
            <person name="Burke J.M."/>
            <person name="Salse J."/>
            <person name="Munos S."/>
            <person name="Vincourt P."/>
            <person name="Rieseberg L.H."/>
            <person name="Langlade N.B."/>
        </authorList>
    </citation>
    <scope>NUCLEOTIDE SEQUENCE</scope>
    <source>
        <tissue evidence="2">Leaves</tissue>
    </source>
</reference>
<keyword evidence="1" id="KW-1133">Transmembrane helix</keyword>
<feature type="transmembrane region" description="Helical" evidence="1">
    <location>
        <begin position="88"/>
        <end position="108"/>
    </location>
</feature>
<proteinExistence type="predicted"/>
<dbReference type="AlphaFoldDB" id="A0A9K3HZ40"/>
<evidence type="ECO:0000313" key="2">
    <source>
        <dbReference type="EMBL" id="KAF5787198.1"/>
    </source>
</evidence>
<accession>A0A9K3HZ40</accession>
<name>A0A9K3HZ40_HELAN</name>
<protein>
    <submittedName>
        <fullName evidence="2">Uncharacterized protein</fullName>
    </submittedName>
</protein>
<dbReference type="EMBL" id="MNCJ02000325">
    <property type="protein sequence ID" value="KAF5787198.1"/>
    <property type="molecule type" value="Genomic_DNA"/>
</dbReference>